<organism evidence="1 2">
    <name type="scientific">Portunus trituberculatus</name>
    <name type="common">Swimming crab</name>
    <name type="synonym">Neptunus trituberculatus</name>
    <dbReference type="NCBI Taxonomy" id="210409"/>
    <lineage>
        <taxon>Eukaryota</taxon>
        <taxon>Metazoa</taxon>
        <taxon>Ecdysozoa</taxon>
        <taxon>Arthropoda</taxon>
        <taxon>Crustacea</taxon>
        <taxon>Multicrustacea</taxon>
        <taxon>Malacostraca</taxon>
        <taxon>Eumalacostraca</taxon>
        <taxon>Eucarida</taxon>
        <taxon>Decapoda</taxon>
        <taxon>Pleocyemata</taxon>
        <taxon>Brachyura</taxon>
        <taxon>Eubrachyura</taxon>
        <taxon>Portunoidea</taxon>
        <taxon>Portunidae</taxon>
        <taxon>Portuninae</taxon>
        <taxon>Portunus</taxon>
    </lineage>
</organism>
<evidence type="ECO:0000313" key="1">
    <source>
        <dbReference type="EMBL" id="MPC84919.1"/>
    </source>
</evidence>
<gene>
    <name evidence="1" type="ORF">E2C01_079672</name>
</gene>
<reference evidence="1 2" key="1">
    <citation type="submission" date="2019-05" db="EMBL/GenBank/DDBJ databases">
        <title>Another draft genome of Portunus trituberculatus and its Hox gene families provides insights of decapod evolution.</title>
        <authorList>
            <person name="Jeong J.-H."/>
            <person name="Song I."/>
            <person name="Kim S."/>
            <person name="Choi T."/>
            <person name="Kim D."/>
            <person name="Ryu S."/>
            <person name="Kim W."/>
        </authorList>
    </citation>
    <scope>NUCLEOTIDE SEQUENCE [LARGE SCALE GENOMIC DNA]</scope>
    <source>
        <tissue evidence="1">Muscle</tissue>
    </source>
</reference>
<comment type="caution">
    <text evidence="1">The sequence shown here is derived from an EMBL/GenBank/DDBJ whole genome shotgun (WGS) entry which is preliminary data.</text>
</comment>
<name>A0A5B7IRZ4_PORTR</name>
<dbReference type="EMBL" id="VSRR010066799">
    <property type="protein sequence ID" value="MPC84919.1"/>
    <property type="molecule type" value="Genomic_DNA"/>
</dbReference>
<accession>A0A5B7IRZ4</accession>
<dbReference type="AlphaFoldDB" id="A0A5B7IRZ4"/>
<dbReference type="Proteomes" id="UP000324222">
    <property type="component" value="Unassembled WGS sequence"/>
</dbReference>
<evidence type="ECO:0000313" key="2">
    <source>
        <dbReference type="Proteomes" id="UP000324222"/>
    </source>
</evidence>
<proteinExistence type="predicted"/>
<protein>
    <submittedName>
        <fullName evidence="1">Uncharacterized protein</fullName>
    </submittedName>
</protein>
<keyword evidence="2" id="KW-1185">Reference proteome</keyword>
<sequence length="82" mass="8715">MSRVGGDPGHVTGQDLSLGLGLVSHVGCGGPICRPLNPHFNIILHRPVSHADQPRSSVSGHRKKYSYTCLVAFTNETVAPRG</sequence>